<dbReference type="STRING" id="35608.A0A2U1LLB1"/>
<accession>A0A2U1LLB1</accession>
<comment type="caution">
    <text evidence="3">The sequence shown here is derived from an EMBL/GenBank/DDBJ whole genome shotgun (WGS) entry which is preliminary data.</text>
</comment>
<dbReference type="EMBL" id="PKPP01008795">
    <property type="protein sequence ID" value="PWA49761.1"/>
    <property type="molecule type" value="Genomic_DNA"/>
</dbReference>
<dbReference type="Proteomes" id="UP000245207">
    <property type="component" value="Unassembled WGS sequence"/>
</dbReference>
<dbReference type="AlphaFoldDB" id="A0A2U1LLB1"/>
<evidence type="ECO:0000256" key="1">
    <source>
        <dbReference type="SAM" id="Coils"/>
    </source>
</evidence>
<protein>
    <submittedName>
        <fullName evidence="3">Uncharacterized protein</fullName>
    </submittedName>
</protein>
<organism evidence="3 4">
    <name type="scientific">Artemisia annua</name>
    <name type="common">Sweet wormwood</name>
    <dbReference type="NCBI Taxonomy" id="35608"/>
    <lineage>
        <taxon>Eukaryota</taxon>
        <taxon>Viridiplantae</taxon>
        <taxon>Streptophyta</taxon>
        <taxon>Embryophyta</taxon>
        <taxon>Tracheophyta</taxon>
        <taxon>Spermatophyta</taxon>
        <taxon>Magnoliopsida</taxon>
        <taxon>eudicotyledons</taxon>
        <taxon>Gunneridae</taxon>
        <taxon>Pentapetalae</taxon>
        <taxon>asterids</taxon>
        <taxon>campanulids</taxon>
        <taxon>Asterales</taxon>
        <taxon>Asteraceae</taxon>
        <taxon>Asteroideae</taxon>
        <taxon>Anthemideae</taxon>
        <taxon>Artemisiinae</taxon>
        <taxon>Artemisia</taxon>
    </lineage>
</organism>
<dbReference type="PANTHER" id="PTHR37371">
    <property type="entry name" value="OS08G0180400 PROTEIN"/>
    <property type="match status" value="1"/>
</dbReference>
<evidence type="ECO:0000256" key="2">
    <source>
        <dbReference type="SAM" id="MobiDB-lite"/>
    </source>
</evidence>
<feature type="coiled-coil region" evidence="1">
    <location>
        <begin position="120"/>
        <end position="165"/>
    </location>
</feature>
<evidence type="ECO:0000313" key="4">
    <source>
        <dbReference type="Proteomes" id="UP000245207"/>
    </source>
</evidence>
<proteinExistence type="predicted"/>
<name>A0A2U1LLB1_ARTAN</name>
<evidence type="ECO:0000313" key="3">
    <source>
        <dbReference type="EMBL" id="PWA49761.1"/>
    </source>
</evidence>
<dbReference type="OrthoDB" id="1933837at2759"/>
<feature type="compositionally biased region" description="Low complexity" evidence="2">
    <location>
        <begin position="8"/>
        <end position="33"/>
    </location>
</feature>
<feature type="region of interest" description="Disordered" evidence="2">
    <location>
        <begin position="1"/>
        <end position="33"/>
    </location>
</feature>
<sequence>MARRSTKKPPQTTTTTTTTNPNNSPTDSPPKFKFNFTCFNTKTTSTYSSPMKNKNTKPSTVTPAVISPVVPKMTSLNKPPHSIADLKEIVAANVDSIKRHLDFSHSEILKDVEASQSRLHKRFKIQNQACQQTMNEAEKEFKKMNDRIKEARDAMQASYKELIAESQASTNRVCKTTIPELLQSVDRAVDGLRSRYGTAS</sequence>
<reference evidence="3 4" key="1">
    <citation type="journal article" date="2018" name="Mol. Plant">
        <title>The genome of Artemisia annua provides insight into the evolution of Asteraceae family and artemisinin biosynthesis.</title>
        <authorList>
            <person name="Shen Q."/>
            <person name="Zhang L."/>
            <person name="Liao Z."/>
            <person name="Wang S."/>
            <person name="Yan T."/>
            <person name="Shi P."/>
            <person name="Liu M."/>
            <person name="Fu X."/>
            <person name="Pan Q."/>
            <person name="Wang Y."/>
            <person name="Lv Z."/>
            <person name="Lu X."/>
            <person name="Zhang F."/>
            <person name="Jiang W."/>
            <person name="Ma Y."/>
            <person name="Chen M."/>
            <person name="Hao X."/>
            <person name="Li L."/>
            <person name="Tang Y."/>
            <person name="Lv G."/>
            <person name="Zhou Y."/>
            <person name="Sun X."/>
            <person name="Brodelius P.E."/>
            <person name="Rose J.K.C."/>
            <person name="Tang K."/>
        </authorList>
    </citation>
    <scope>NUCLEOTIDE SEQUENCE [LARGE SCALE GENOMIC DNA]</scope>
    <source>
        <strain evidence="4">cv. Huhao1</strain>
        <tissue evidence="3">Leaf</tissue>
    </source>
</reference>
<keyword evidence="4" id="KW-1185">Reference proteome</keyword>
<keyword evidence="1" id="KW-0175">Coiled coil</keyword>
<gene>
    <name evidence="3" type="ORF">CTI12_AA478170</name>
</gene>
<dbReference type="PANTHER" id="PTHR37371:SF1">
    <property type="entry name" value="KINESIN-LIKE PROTEIN"/>
    <property type="match status" value="1"/>
</dbReference>